<feature type="region of interest" description="Disordered" evidence="4">
    <location>
        <begin position="190"/>
        <end position="209"/>
    </location>
</feature>
<keyword evidence="2" id="KW-0328">Glycosyltransferase</keyword>
<dbReference type="InterPro" id="IPR002213">
    <property type="entry name" value="UDP_glucos_trans"/>
</dbReference>
<dbReference type="GO" id="GO:0008194">
    <property type="term" value="F:UDP-glycosyltransferase activity"/>
    <property type="evidence" value="ECO:0007669"/>
    <property type="project" value="InterPro"/>
</dbReference>
<comment type="caution">
    <text evidence="7">The sequence shown here is derived from an EMBL/GenBank/DDBJ whole genome shotgun (WGS) entry which is preliminary data.</text>
</comment>
<accession>A0A7W7FXR7</accession>
<name>A0A7W7FXR7_9PSEU</name>
<feature type="domain" description="Erythromycin biosynthesis protein CIII-like C-terminal" evidence="5">
    <location>
        <begin position="230"/>
        <end position="365"/>
    </location>
</feature>
<dbReference type="SUPFAM" id="SSF53756">
    <property type="entry name" value="UDP-Glycosyltransferase/glycogen phosphorylase"/>
    <property type="match status" value="1"/>
</dbReference>
<protein>
    <submittedName>
        <fullName evidence="7">UDP:flavonoid glycosyltransferase YjiC (YdhE family)</fullName>
    </submittedName>
</protein>
<dbReference type="CDD" id="cd03784">
    <property type="entry name" value="GT1_Gtf-like"/>
    <property type="match status" value="1"/>
</dbReference>
<dbReference type="InterPro" id="IPR010610">
    <property type="entry name" value="EryCIII-like_C"/>
</dbReference>
<proteinExistence type="inferred from homology"/>
<evidence type="ECO:0000256" key="1">
    <source>
        <dbReference type="ARBA" id="ARBA00006962"/>
    </source>
</evidence>
<dbReference type="PANTHER" id="PTHR48050">
    <property type="entry name" value="STEROL 3-BETA-GLUCOSYLTRANSFERASE"/>
    <property type="match status" value="1"/>
</dbReference>
<dbReference type="InterPro" id="IPR048284">
    <property type="entry name" value="EryCIII-like_N"/>
</dbReference>
<keyword evidence="3 7" id="KW-0808">Transferase</keyword>
<dbReference type="RefSeq" id="WP_185007883.1">
    <property type="nucleotide sequence ID" value="NZ_BAAAUI010000008.1"/>
</dbReference>
<organism evidence="7 8">
    <name type="scientific">Crossiella cryophila</name>
    <dbReference type="NCBI Taxonomy" id="43355"/>
    <lineage>
        <taxon>Bacteria</taxon>
        <taxon>Bacillati</taxon>
        <taxon>Actinomycetota</taxon>
        <taxon>Actinomycetes</taxon>
        <taxon>Pseudonocardiales</taxon>
        <taxon>Pseudonocardiaceae</taxon>
        <taxon>Crossiella</taxon>
    </lineage>
</organism>
<reference evidence="7 8" key="1">
    <citation type="submission" date="2020-08" db="EMBL/GenBank/DDBJ databases">
        <title>Sequencing the genomes of 1000 actinobacteria strains.</title>
        <authorList>
            <person name="Klenk H.-P."/>
        </authorList>
    </citation>
    <scope>NUCLEOTIDE SEQUENCE [LARGE SCALE GENOMIC DNA]</scope>
    <source>
        <strain evidence="7 8">DSM 44230</strain>
    </source>
</reference>
<dbReference type="PROSITE" id="PS00375">
    <property type="entry name" value="UDPGT"/>
    <property type="match status" value="1"/>
</dbReference>
<dbReference type="AlphaFoldDB" id="A0A7W7FXR7"/>
<evidence type="ECO:0000259" key="6">
    <source>
        <dbReference type="Pfam" id="PF21036"/>
    </source>
</evidence>
<comment type="similarity">
    <text evidence="1">Belongs to the glycosyltransferase 28 family.</text>
</comment>
<gene>
    <name evidence="7" type="ORF">HNR67_007483</name>
</gene>
<dbReference type="Gene3D" id="3.40.50.2000">
    <property type="entry name" value="Glycogen Phosphorylase B"/>
    <property type="match status" value="2"/>
</dbReference>
<keyword evidence="8" id="KW-1185">Reference proteome</keyword>
<dbReference type="Pfam" id="PF21036">
    <property type="entry name" value="EryCIII-like_N"/>
    <property type="match status" value="1"/>
</dbReference>
<dbReference type="Proteomes" id="UP000533598">
    <property type="component" value="Unassembled WGS sequence"/>
</dbReference>
<dbReference type="InterPro" id="IPR035595">
    <property type="entry name" value="UDP_glycos_trans_CS"/>
</dbReference>
<dbReference type="InterPro" id="IPR050426">
    <property type="entry name" value="Glycosyltransferase_28"/>
</dbReference>
<dbReference type="GO" id="GO:0017000">
    <property type="term" value="P:antibiotic biosynthetic process"/>
    <property type="evidence" value="ECO:0007669"/>
    <property type="project" value="UniProtKB-ARBA"/>
</dbReference>
<dbReference type="EMBL" id="JACHMH010000001">
    <property type="protein sequence ID" value="MBB4681365.1"/>
    <property type="molecule type" value="Genomic_DNA"/>
</dbReference>
<evidence type="ECO:0000259" key="5">
    <source>
        <dbReference type="Pfam" id="PF06722"/>
    </source>
</evidence>
<evidence type="ECO:0000256" key="2">
    <source>
        <dbReference type="ARBA" id="ARBA00022676"/>
    </source>
</evidence>
<evidence type="ECO:0000256" key="4">
    <source>
        <dbReference type="SAM" id="MobiDB-lite"/>
    </source>
</evidence>
<evidence type="ECO:0000256" key="3">
    <source>
        <dbReference type="ARBA" id="ARBA00022679"/>
    </source>
</evidence>
<feature type="domain" description="Erythromycin biosynthesis protein CIII-like N-terminal" evidence="6">
    <location>
        <begin position="26"/>
        <end position="137"/>
    </location>
</feature>
<evidence type="ECO:0000313" key="8">
    <source>
        <dbReference type="Proteomes" id="UP000533598"/>
    </source>
</evidence>
<dbReference type="GO" id="GO:0016758">
    <property type="term" value="F:hexosyltransferase activity"/>
    <property type="evidence" value="ECO:0007669"/>
    <property type="project" value="UniProtKB-ARBA"/>
</dbReference>
<dbReference type="PANTHER" id="PTHR48050:SF13">
    <property type="entry name" value="STEROL 3-BETA-GLUCOSYLTRANSFERASE UGT80A2"/>
    <property type="match status" value="1"/>
</dbReference>
<dbReference type="Pfam" id="PF06722">
    <property type="entry name" value="EryCIII-like_C"/>
    <property type="match status" value="1"/>
</dbReference>
<sequence length="371" mass="39128">MRVLFSSSAGHGHLLPLFPLARACALEGHQVAVLAPEQVRPLVEAEGLELLAAGPSQTELLAEVHRRTGVDLTREFTPAAEVDFFVGARLDLSAEPALSLARDWKPDLVVHEMADYLGPFVAAALDVPAVMFSYGTRRPDDRTEALDQGAIPSYTQHALTPRAPIYYLDTCPPTLNYPDWQPPAPRLLLRPEPHTQPGAPANPLPDKGSRPRALVTFGTVFGGPKVVNPLLREIATLDVDILVTQGLAADADFDAPAANVHFVAFTPLSDLLAEADVVVTHGGAGTTLATLARGLPLVVVPQGADQFRQAERVTAVGAGLAVHQPGEVAAAVLRCLTEDGIRAGAARLGREIAAMPSAAEVAEVLTGTAAR</sequence>
<evidence type="ECO:0000313" key="7">
    <source>
        <dbReference type="EMBL" id="MBB4681365.1"/>
    </source>
</evidence>